<comment type="subcellular location">
    <subcellularLocation>
        <location evidence="2">Cytoplasm</location>
    </subcellularLocation>
</comment>
<feature type="compositionally biased region" description="Basic and acidic residues" evidence="17">
    <location>
        <begin position="337"/>
        <end position="407"/>
    </location>
</feature>
<dbReference type="CDD" id="cd16266">
    <property type="entry name" value="IF2_aeIF5B_IV"/>
    <property type="match status" value="1"/>
</dbReference>
<keyword evidence="10" id="KW-0378">Hydrolase</keyword>
<evidence type="ECO:0000313" key="19">
    <source>
        <dbReference type="Ensembl" id="ENSACLP00000008177.2"/>
    </source>
</evidence>
<evidence type="ECO:0000256" key="2">
    <source>
        <dbReference type="ARBA" id="ARBA00004496"/>
    </source>
</evidence>
<dbReference type="Gene3D" id="2.40.30.10">
    <property type="entry name" value="Translation factors"/>
    <property type="match status" value="2"/>
</dbReference>
<evidence type="ECO:0000256" key="17">
    <source>
        <dbReference type="SAM" id="MobiDB-lite"/>
    </source>
</evidence>
<dbReference type="Ensembl" id="ENSACLT00000008365.2">
    <property type="protein sequence ID" value="ENSACLP00000008177.2"/>
    <property type="gene ID" value="ENSACLG00000005530.2"/>
</dbReference>
<dbReference type="InterPro" id="IPR027417">
    <property type="entry name" value="P-loop_NTPase"/>
</dbReference>
<evidence type="ECO:0000256" key="16">
    <source>
        <dbReference type="ARBA" id="ARBA00061781"/>
    </source>
</evidence>
<feature type="region of interest" description="Disordered" evidence="17">
    <location>
        <begin position="1"/>
        <end position="458"/>
    </location>
</feature>
<dbReference type="PRINTS" id="PR00315">
    <property type="entry name" value="ELONGATNFCT"/>
</dbReference>
<feature type="compositionally biased region" description="Basic and acidic residues" evidence="17">
    <location>
        <begin position="422"/>
        <end position="437"/>
    </location>
</feature>
<evidence type="ECO:0000256" key="8">
    <source>
        <dbReference type="ARBA" id="ARBA00022723"/>
    </source>
</evidence>
<organism evidence="19 20">
    <name type="scientific">Astatotilapia calliptera</name>
    <name type="common">Eastern happy</name>
    <name type="synonym">Chromis callipterus</name>
    <dbReference type="NCBI Taxonomy" id="8154"/>
    <lineage>
        <taxon>Eukaryota</taxon>
        <taxon>Metazoa</taxon>
        <taxon>Chordata</taxon>
        <taxon>Craniata</taxon>
        <taxon>Vertebrata</taxon>
        <taxon>Euteleostomi</taxon>
        <taxon>Actinopterygii</taxon>
        <taxon>Neopterygii</taxon>
        <taxon>Teleostei</taxon>
        <taxon>Neoteleostei</taxon>
        <taxon>Acanthomorphata</taxon>
        <taxon>Ovalentaria</taxon>
        <taxon>Cichlomorphae</taxon>
        <taxon>Cichliformes</taxon>
        <taxon>Cichlidae</taxon>
        <taxon>African cichlids</taxon>
        <taxon>Pseudocrenilabrinae</taxon>
        <taxon>Haplochromini</taxon>
        <taxon>Astatotilapia</taxon>
    </lineage>
</organism>
<feature type="domain" description="Tr-type G" evidence="18">
    <location>
        <begin position="601"/>
        <end position="818"/>
    </location>
</feature>
<feature type="compositionally biased region" description="Basic and acidic residues" evidence="17">
    <location>
        <begin position="7"/>
        <end position="17"/>
    </location>
</feature>
<evidence type="ECO:0000256" key="12">
    <source>
        <dbReference type="ARBA" id="ARBA00023134"/>
    </source>
</evidence>
<evidence type="ECO:0000256" key="14">
    <source>
        <dbReference type="ARBA" id="ARBA00051990"/>
    </source>
</evidence>
<dbReference type="Gene3D" id="3.40.50.300">
    <property type="entry name" value="P-loop containing nucleotide triphosphate hydrolases"/>
    <property type="match status" value="1"/>
</dbReference>
<comment type="function">
    <text evidence="15">Plays a role in translation initiation. Ribosome-dependent GTPase that promotes the joining of the 60S ribosomal subunit to the pre-initiation complex to form the 80S initiation complex with the initiator methionine-tRNA in the P-site base paired to the start codon. Together with eIF1A (EIF1AX), actively orients the initiator methionine-tRNA in a conformation that allows 60S ribosomal subunit joining to form the 80S initiation complex. Is released after formation of the 80S initiation complex. Its GTPase activity is not essential for ribosomal subunits joining, but GTP hydrolysis is needed for eIF1A (EIF1AX) ejection quickly followed by EIF5B release to form elongation-competent ribosomes. In contrast to its procaryotic homolog, does not promote recruitment of Met-rRNA to the small ribosomal subunit.</text>
</comment>
<accession>A0A3P8NTT1</accession>
<feature type="compositionally biased region" description="Acidic residues" evidence="17">
    <location>
        <begin position="284"/>
        <end position="298"/>
    </location>
</feature>
<dbReference type="Gene3D" id="3.40.50.10050">
    <property type="entry name" value="Translation initiation factor IF- 2, domain 3"/>
    <property type="match status" value="1"/>
</dbReference>
<feature type="compositionally biased region" description="Basic and acidic residues" evidence="17">
    <location>
        <begin position="311"/>
        <end position="320"/>
    </location>
</feature>
<feature type="compositionally biased region" description="Basic residues" evidence="17">
    <location>
        <begin position="86"/>
        <end position="95"/>
    </location>
</feature>
<evidence type="ECO:0000256" key="4">
    <source>
        <dbReference type="ARBA" id="ARBA00011986"/>
    </source>
</evidence>
<keyword evidence="8" id="KW-0479">Metal-binding</keyword>
<evidence type="ECO:0000256" key="5">
    <source>
        <dbReference type="ARBA" id="ARBA00013824"/>
    </source>
</evidence>
<reference evidence="19" key="2">
    <citation type="submission" date="2025-08" db="UniProtKB">
        <authorList>
            <consortium name="Ensembl"/>
        </authorList>
    </citation>
    <scope>IDENTIFICATION</scope>
</reference>
<keyword evidence="11" id="KW-0648">Protein biosynthesis</keyword>
<feature type="compositionally biased region" description="Acidic residues" evidence="17">
    <location>
        <begin position="208"/>
        <end position="219"/>
    </location>
</feature>
<feature type="compositionally biased region" description="Basic residues" evidence="17">
    <location>
        <begin position="194"/>
        <end position="203"/>
    </location>
</feature>
<dbReference type="PANTHER" id="PTHR43381">
    <property type="entry name" value="TRANSLATION INITIATION FACTOR IF-2-RELATED"/>
    <property type="match status" value="1"/>
</dbReference>
<dbReference type="Pfam" id="PF11987">
    <property type="entry name" value="IF-2"/>
    <property type="match status" value="1"/>
</dbReference>
<protein>
    <recommendedName>
        <fullName evidence="5">Eukaryotic translation initiation factor 5B</fullName>
        <ecNumber evidence="4">3.6.5.3</ecNumber>
    </recommendedName>
    <alternativeName>
        <fullName evidence="13">Translation initiation factor IF-2</fullName>
    </alternativeName>
</protein>
<keyword evidence="9" id="KW-0547">Nucleotide-binding</keyword>
<dbReference type="CDD" id="cd01887">
    <property type="entry name" value="IF2_eIF5B"/>
    <property type="match status" value="1"/>
</dbReference>
<comment type="similarity">
    <text evidence="3">Belongs to the TRAFAC class translation factor GTPase superfamily. Classic translation factor GTPase family. IF-2 subfamily.</text>
</comment>
<dbReference type="OMA" id="EFAVMLC"/>
<feature type="compositionally biased region" description="Basic residues" evidence="17">
    <location>
        <begin position="145"/>
        <end position="155"/>
    </location>
</feature>
<feature type="compositionally biased region" description="Acidic residues" evidence="17">
    <location>
        <begin position="559"/>
        <end position="569"/>
    </location>
</feature>
<dbReference type="SUPFAM" id="SSF52540">
    <property type="entry name" value="P-loop containing nucleoside triphosphate hydrolases"/>
    <property type="match status" value="1"/>
</dbReference>
<feature type="compositionally biased region" description="Acidic residues" evidence="17">
    <location>
        <begin position="519"/>
        <end position="542"/>
    </location>
</feature>
<dbReference type="FunFam" id="2.40.30.10:FF:000026">
    <property type="entry name" value="Eukaryotic translation initiation factor 5B"/>
    <property type="match status" value="1"/>
</dbReference>
<feature type="compositionally biased region" description="Basic and acidic residues" evidence="17">
    <location>
        <begin position="508"/>
        <end position="518"/>
    </location>
</feature>
<feature type="region of interest" description="Disordered" evidence="17">
    <location>
        <begin position="478"/>
        <end position="575"/>
    </location>
</feature>
<dbReference type="GO" id="GO:0005525">
    <property type="term" value="F:GTP binding"/>
    <property type="evidence" value="ECO:0007669"/>
    <property type="project" value="UniProtKB-KW"/>
</dbReference>
<keyword evidence="7" id="KW-0396">Initiation factor</keyword>
<comment type="catalytic activity">
    <reaction evidence="14">
        <text>GTP + H2O = GDP + phosphate + H(+)</text>
        <dbReference type="Rhea" id="RHEA:19669"/>
        <dbReference type="ChEBI" id="CHEBI:15377"/>
        <dbReference type="ChEBI" id="CHEBI:15378"/>
        <dbReference type="ChEBI" id="CHEBI:37565"/>
        <dbReference type="ChEBI" id="CHEBI:43474"/>
        <dbReference type="ChEBI" id="CHEBI:58189"/>
        <dbReference type="EC" id="3.6.5.3"/>
    </reaction>
    <physiologicalReaction direction="left-to-right" evidence="14">
        <dbReference type="Rhea" id="RHEA:19670"/>
    </physiologicalReaction>
</comment>
<keyword evidence="12" id="KW-0342">GTP-binding</keyword>
<name>A0A3P8NTT1_ASTCA</name>
<dbReference type="PROSITE" id="PS51722">
    <property type="entry name" value="G_TR_2"/>
    <property type="match status" value="1"/>
</dbReference>
<dbReference type="Bgee" id="ENSACLG00000005530">
    <property type="expression patterns" value="Expressed in spleen and 8 other cell types or tissues"/>
</dbReference>
<dbReference type="SUPFAM" id="SSF50447">
    <property type="entry name" value="Translation proteins"/>
    <property type="match status" value="1"/>
</dbReference>
<dbReference type="FunFam" id="2.40.30.10:FF:000013">
    <property type="entry name" value="eukaryotic translation initiation factor 5B"/>
    <property type="match status" value="1"/>
</dbReference>
<evidence type="ECO:0000256" key="11">
    <source>
        <dbReference type="ARBA" id="ARBA00022917"/>
    </source>
</evidence>
<dbReference type="SUPFAM" id="SSF52156">
    <property type="entry name" value="Initiation factor IF2/eIF5b, domain 3"/>
    <property type="match status" value="1"/>
</dbReference>
<comment type="subunit">
    <text evidence="16">Interacts through its C-terminal domain (CTD) with the CTD of eIF1A (EIF1AX) or with the CTD of EIF5 (mutually exclusive) through a common binding site. Interacts with eIF1A (EIF1AX) from the location of the start codon by the 43S complex until the formation of the 80S complex. Interacts with ANXA5 in a calcium and phospholipid-dependent manner.</text>
</comment>
<keyword evidence="6" id="KW-0963">Cytoplasm</keyword>
<dbReference type="InterPro" id="IPR029459">
    <property type="entry name" value="EFTU-type"/>
</dbReference>
<comment type="cofactor">
    <cofactor evidence="1">
        <name>a monovalent cation</name>
        <dbReference type="ChEBI" id="CHEBI:60242"/>
    </cofactor>
</comment>
<dbReference type="InterPro" id="IPR000795">
    <property type="entry name" value="T_Tr_GTP-bd_dom"/>
</dbReference>
<evidence type="ECO:0000256" key="1">
    <source>
        <dbReference type="ARBA" id="ARBA00001944"/>
    </source>
</evidence>
<dbReference type="GO" id="GO:0003743">
    <property type="term" value="F:translation initiation factor activity"/>
    <property type="evidence" value="ECO:0007669"/>
    <property type="project" value="UniProtKB-KW"/>
</dbReference>
<evidence type="ECO:0000256" key="9">
    <source>
        <dbReference type="ARBA" id="ARBA00022741"/>
    </source>
</evidence>
<reference evidence="19" key="3">
    <citation type="submission" date="2025-09" db="UniProtKB">
        <authorList>
            <consortium name="Ensembl"/>
        </authorList>
    </citation>
    <scope>IDENTIFICATION</scope>
</reference>
<dbReference type="STRING" id="8154.ENSACLP00000008177"/>
<feature type="compositionally biased region" description="Basic and acidic residues" evidence="17">
    <location>
        <begin position="108"/>
        <end position="122"/>
    </location>
</feature>
<proteinExistence type="inferred from homology"/>
<feature type="compositionally biased region" description="Basic and acidic residues" evidence="17">
    <location>
        <begin position="230"/>
        <end position="270"/>
    </location>
</feature>
<dbReference type="CDD" id="cd03703">
    <property type="entry name" value="aeIF5B_II"/>
    <property type="match status" value="1"/>
</dbReference>
<dbReference type="InterPro" id="IPR023115">
    <property type="entry name" value="TIF_IF2_dom3"/>
</dbReference>
<feature type="compositionally biased region" description="Low complexity" evidence="17">
    <location>
        <begin position="479"/>
        <end position="504"/>
    </location>
</feature>
<gene>
    <name evidence="19" type="primary">EIF5B</name>
</gene>
<keyword evidence="20" id="KW-1185">Reference proteome</keyword>
<dbReference type="FunFam" id="3.40.50.10050:FF:000002">
    <property type="entry name" value="Eukaryotic translation initiation factor 5B"/>
    <property type="match status" value="1"/>
</dbReference>
<sequence length="1192" mass="133994">MGKKQKKSGEDSAKDDIDALAAEIEGAGASKEPKGKKKKKAGKKDDFDEDDIMKELEELSLESTGGKGKKTDITEEVESFEPPKPEKKKTRKGKKGGASPEDEEGDDAEGHVDGERNGEQKEKKKAPPPTPASESDDDSSSQSRLKTKGGKKGGKKPSVSDEEEDQDKGMRKGEEGGSVGKDDSEDDEEFTSRRDKKKKKGKPLKAESEDEEEQQQEDDGTFKIKTAAQKKAEKKERERKKKEEERMKQKKQKEKEGSVEPKKEPEKKTESAPPQNAPPAAVLEEQEGAEPAAEEEPEGDKKKKDKKKKKGEKDKDEDKKKKGPSKATVKAMQEALAKMKEEEERAKKEEEERQRRLEELEKERQEKERLEQERKEKKKQKEKERKERLKKEGKLLTKAQKEARARAEATLMLLQAQGVDVPSRDKEVQKKKPVYGDKRRKKPTTQTPEGTALLLAPAERRYSPPAGHIIKIILSFPFPETSEVTSPTSETPEPVAMETEAEAPPAEPELKKVHIEVKEDIDEDDDDEEEDEDDEDSEEEAEVEKPTVASQGKRRAPSEDESSESEDDDGRTKEERLYDRAKRRIEKRRAENMKNIDLETLRAPVVCVLGHVDTGKTKILDKLRHTHVQDGEAGGITQQIGATNVPKETIEEQTKMAKNFNKESIKIPGMLIIDTPGHESFSNLRNRGSSLCDIAILVVDIMHGLEPQTLESINLLKEKKCPFIVALNKIDRLYDWKKSPETDVVATLKKQKKNTKDEFDERAKAIIVEFAQQGLNAALFYENKDPRTFVSLVPTSAHSGDGMGNLIALLVELTQTMLARRLAHCDELRAQVMEVKALPGMGTTIDVILINGRLREGETIIVPGVEGPIVTQIRGLLLPPPLKELRVKNQYEKHKEVSTAQGVKILGKDLEKTLAGLPLLVAHKDDEIPVLRDELVRELKQTLSSIKLEEKGVYVQASTLGSLEALLEFLRTSKVPYAGINIGPVHKKDVMKASTMLEHDPQYAVILAFDVKVERESQEMADSLGVRIFSAEIIYHLFDAFTKYREDYKKAKQDEFRHVAVFPVKLRVLPQFIFNSRDPIVMGVTVEAGVLKQGTPLCVPSKAFVDIGVVTSIEINHKPVDSAKKGQEICIKIEPIPGESPKMYGRHFEATDIIVSKITRASIDALKNWFRDEMQKSDWQLIMELKKTFEII</sequence>
<dbReference type="Proteomes" id="UP000265100">
    <property type="component" value="Chromosome 23"/>
</dbReference>
<dbReference type="AlphaFoldDB" id="A0A3P8NTT1"/>
<dbReference type="InterPro" id="IPR036925">
    <property type="entry name" value="TIF_IF2_dom3_sf"/>
</dbReference>
<dbReference type="GO" id="GO:0005739">
    <property type="term" value="C:mitochondrion"/>
    <property type="evidence" value="ECO:0007669"/>
    <property type="project" value="TreeGrafter"/>
</dbReference>
<evidence type="ECO:0000313" key="20">
    <source>
        <dbReference type="Proteomes" id="UP000265100"/>
    </source>
</evidence>
<dbReference type="InterPro" id="IPR015760">
    <property type="entry name" value="TIF_IF2"/>
</dbReference>
<dbReference type="Pfam" id="PF00009">
    <property type="entry name" value="GTP_EFTU"/>
    <property type="match status" value="1"/>
</dbReference>
<dbReference type="GO" id="GO:0003924">
    <property type="term" value="F:GTPase activity"/>
    <property type="evidence" value="ECO:0007669"/>
    <property type="project" value="InterPro"/>
</dbReference>
<evidence type="ECO:0000256" key="7">
    <source>
        <dbReference type="ARBA" id="ARBA00022540"/>
    </source>
</evidence>
<dbReference type="NCBIfam" id="TIGR00231">
    <property type="entry name" value="small_GTP"/>
    <property type="match status" value="1"/>
</dbReference>
<evidence type="ECO:0000256" key="13">
    <source>
        <dbReference type="ARBA" id="ARBA00032478"/>
    </source>
</evidence>
<dbReference type="NCBIfam" id="NF003078">
    <property type="entry name" value="PRK04004.1"/>
    <property type="match status" value="1"/>
</dbReference>
<dbReference type="InterPro" id="IPR005225">
    <property type="entry name" value="Small_GTP-bd"/>
</dbReference>
<dbReference type="FunFam" id="3.40.50.300:FF:000112">
    <property type="entry name" value="Eukaryotic translation initiation factor 5B"/>
    <property type="match status" value="1"/>
</dbReference>
<dbReference type="Pfam" id="PF14578">
    <property type="entry name" value="GTP_EFTU_D4"/>
    <property type="match status" value="1"/>
</dbReference>
<evidence type="ECO:0000256" key="10">
    <source>
        <dbReference type="ARBA" id="ARBA00022801"/>
    </source>
</evidence>
<dbReference type="GO" id="GO:0046872">
    <property type="term" value="F:metal ion binding"/>
    <property type="evidence" value="ECO:0007669"/>
    <property type="project" value="UniProtKB-KW"/>
</dbReference>
<dbReference type="PANTHER" id="PTHR43381:SF4">
    <property type="entry name" value="EUKARYOTIC TRANSLATION INITIATION FACTOR 5B"/>
    <property type="match status" value="1"/>
</dbReference>
<evidence type="ECO:0000256" key="6">
    <source>
        <dbReference type="ARBA" id="ARBA00022490"/>
    </source>
</evidence>
<evidence type="ECO:0000259" key="18">
    <source>
        <dbReference type="PROSITE" id="PS51722"/>
    </source>
</evidence>
<dbReference type="InterPro" id="IPR009000">
    <property type="entry name" value="Transl_B-barrel_sf"/>
</dbReference>
<dbReference type="GeneTree" id="ENSGT00940000163243"/>
<evidence type="ECO:0000256" key="3">
    <source>
        <dbReference type="ARBA" id="ARBA00007733"/>
    </source>
</evidence>
<evidence type="ECO:0000256" key="15">
    <source>
        <dbReference type="ARBA" id="ARBA00053410"/>
    </source>
</evidence>
<dbReference type="EC" id="3.6.5.3" evidence="4"/>
<reference evidence="19" key="1">
    <citation type="submission" date="2018-05" db="EMBL/GenBank/DDBJ databases">
        <authorList>
            <person name="Datahose"/>
        </authorList>
    </citation>
    <scope>NUCLEOTIDE SEQUENCE</scope>
</reference>